<dbReference type="GO" id="GO:0005524">
    <property type="term" value="F:ATP binding"/>
    <property type="evidence" value="ECO:0007669"/>
    <property type="project" value="UniProtKB-KW"/>
</dbReference>
<dbReference type="FunFam" id="3.40.50.300:FF:000309">
    <property type="entry name" value="ABC transporter ATP-binding protein"/>
    <property type="match status" value="1"/>
</dbReference>
<dbReference type="InterPro" id="IPR027417">
    <property type="entry name" value="P-loop_NTPase"/>
</dbReference>
<dbReference type="Pfam" id="PF12848">
    <property type="entry name" value="ABC_tran_Xtn"/>
    <property type="match status" value="1"/>
</dbReference>
<dbReference type="GO" id="GO:0003677">
    <property type="term" value="F:DNA binding"/>
    <property type="evidence" value="ECO:0007669"/>
    <property type="project" value="InterPro"/>
</dbReference>
<protein>
    <submittedName>
        <fullName evidence="6">ATP-binding cassette, subfamily F, uup</fullName>
    </submittedName>
</protein>
<keyword evidence="3 6" id="KW-0067">ATP-binding</keyword>
<dbReference type="Pfam" id="PF16326">
    <property type="entry name" value="ABC_tran_CTD"/>
    <property type="match status" value="1"/>
</dbReference>
<dbReference type="Gene3D" id="3.40.50.300">
    <property type="entry name" value="P-loop containing nucleotide triphosphate hydrolases"/>
    <property type="match status" value="2"/>
</dbReference>
<keyword evidence="4" id="KW-0175">Coiled coil</keyword>
<feature type="domain" description="ABC transporter" evidence="5">
    <location>
        <begin position="4"/>
        <end position="218"/>
    </location>
</feature>
<dbReference type="Proteomes" id="UP000183190">
    <property type="component" value="Unassembled WGS sequence"/>
</dbReference>
<dbReference type="InterPro" id="IPR003439">
    <property type="entry name" value="ABC_transporter-like_ATP-bd"/>
</dbReference>
<dbReference type="InterPro" id="IPR003593">
    <property type="entry name" value="AAA+_ATPase"/>
</dbReference>
<organism evidence="6 7">
    <name type="scientific">Ruminococcus flavefaciens</name>
    <dbReference type="NCBI Taxonomy" id="1265"/>
    <lineage>
        <taxon>Bacteria</taxon>
        <taxon>Bacillati</taxon>
        <taxon>Bacillota</taxon>
        <taxon>Clostridia</taxon>
        <taxon>Eubacteriales</taxon>
        <taxon>Oscillospiraceae</taxon>
        <taxon>Ruminococcus</taxon>
    </lineage>
</organism>
<evidence type="ECO:0000256" key="4">
    <source>
        <dbReference type="SAM" id="Coils"/>
    </source>
</evidence>
<evidence type="ECO:0000256" key="1">
    <source>
        <dbReference type="ARBA" id="ARBA00022737"/>
    </source>
</evidence>
<dbReference type="AlphaFoldDB" id="A0A1H6IST1"/>
<dbReference type="InterPro" id="IPR051309">
    <property type="entry name" value="ABCF_ATPase"/>
</dbReference>
<gene>
    <name evidence="6" type="ORF">SAMN02910265_01236</name>
</gene>
<dbReference type="InterPro" id="IPR037118">
    <property type="entry name" value="Val-tRNA_synth_C_sf"/>
</dbReference>
<dbReference type="SMART" id="SM00382">
    <property type="entry name" value="AAA"/>
    <property type="match status" value="2"/>
</dbReference>
<sequence length="597" mass="67756">MILLTAQNISKTYMERKVLDDISFFLNEGDKVGIIGINGTGKSTLLRILAGAEEADSGEVIRTNGIRLSYLPQIPQFDDHGSILQQVLSHLPDDLRSSKEYEAKSILDKLGLSDCERDISTLSGGEKRRAGIAAALIQPSDVLLLDEPTNHIDNETAQMLEDLLMKYRGAIVMVTHDRYFLNKICRSIAEIDRGKLYTCNGNYSEYLLVKAQREADAEAAERKNKSLYRRELEWISRGARARGTKSKDRIERFEALKNREIPVEAEKLKLQSVSSRLGKKTIEIENISKSIDGKPLITDFSYIISRDARIGIVGHNGAGKSTFLKMLIGETVPDKGSIVIGDTVNIGYFSQECEPMDENMRVIEYIRETADRVQTPDGTVTAAQMLERFLFTPELQWNRIEKLSGGERKRLYLLKILMTAPNILLLDEPTNDLDITTLTILEDYLESFSGAVIAVSHDRYFLDKMASEILEFKDGQCTRYNGNYSDYAEKALQNDTVAESKPKKKGEKKERTFIGKTKLRFSFKEQREYETIDDDIAKLEQAIADAEKEIAKNSSDYVRLQELSDEKDRLEAELSEKMDRWVYLNDLAERIEKGEMV</sequence>
<dbReference type="EMBL" id="FNWV01000003">
    <property type="protein sequence ID" value="SEH52346.1"/>
    <property type="molecule type" value="Genomic_DNA"/>
</dbReference>
<dbReference type="OrthoDB" id="9801441at2"/>
<evidence type="ECO:0000256" key="3">
    <source>
        <dbReference type="ARBA" id="ARBA00022840"/>
    </source>
</evidence>
<dbReference type="InterPro" id="IPR017871">
    <property type="entry name" value="ABC_transporter-like_CS"/>
</dbReference>
<dbReference type="Pfam" id="PF00005">
    <property type="entry name" value="ABC_tran"/>
    <property type="match status" value="2"/>
</dbReference>
<dbReference type="Gene3D" id="1.10.287.380">
    <property type="entry name" value="Valyl-tRNA synthetase, C-terminal domain"/>
    <property type="match status" value="1"/>
</dbReference>
<evidence type="ECO:0000256" key="2">
    <source>
        <dbReference type="ARBA" id="ARBA00022741"/>
    </source>
</evidence>
<dbReference type="RefSeq" id="WP_074715429.1">
    <property type="nucleotide sequence ID" value="NZ_FNWV01000003.1"/>
</dbReference>
<dbReference type="PANTHER" id="PTHR42855:SF1">
    <property type="entry name" value="ABC TRANSPORTER DOMAIN-CONTAINING PROTEIN"/>
    <property type="match status" value="1"/>
</dbReference>
<dbReference type="CDD" id="cd03221">
    <property type="entry name" value="ABCF_EF-3"/>
    <property type="match status" value="2"/>
</dbReference>
<dbReference type="InterPro" id="IPR032781">
    <property type="entry name" value="ABC_tran_Xtn"/>
</dbReference>
<name>A0A1H6IST1_RUMFL</name>
<dbReference type="GO" id="GO:0016887">
    <property type="term" value="F:ATP hydrolysis activity"/>
    <property type="evidence" value="ECO:0007669"/>
    <property type="project" value="InterPro"/>
</dbReference>
<accession>A0A1H6IST1</accession>
<keyword evidence="1" id="KW-0677">Repeat</keyword>
<proteinExistence type="predicted"/>
<evidence type="ECO:0000313" key="7">
    <source>
        <dbReference type="Proteomes" id="UP000183190"/>
    </source>
</evidence>
<dbReference type="FunFam" id="3.40.50.300:FF:000011">
    <property type="entry name" value="Putative ABC transporter ATP-binding component"/>
    <property type="match status" value="1"/>
</dbReference>
<dbReference type="SUPFAM" id="SSF52540">
    <property type="entry name" value="P-loop containing nucleoside triphosphate hydrolases"/>
    <property type="match status" value="2"/>
</dbReference>
<evidence type="ECO:0000313" key="6">
    <source>
        <dbReference type="EMBL" id="SEH52346.1"/>
    </source>
</evidence>
<feature type="coiled-coil region" evidence="4">
    <location>
        <begin position="529"/>
        <end position="580"/>
    </location>
</feature>
<dbReference type="PANTHER" id="PTHR42855">
    <property type="entry name" value="ABC TRANSPORTER ATP-BINDING SUBUNIT"/>
    <property type="match status" value="1"/>
</dbReference>
<keyword evidence="2" id="KW-0547">Nucleotide-binding</keyword>
<evidence type="ECO:0000259" key="5">
    <source>
        <dbReference type="PROSITE" id="PS50893"/>
    </source>
</evidence>
<reference evidence="6 7" key="1">
    <citation type="submission" date="2016-10" db="EMBL/GenBank/DDBJ databases">
        <authorList>
            <person name="de Groot N.N."/>
        </authorList>
    </citation>
    <scope>NUCLEOTIDE SEQUENCE [LARGE SCALE GENOMIC DNA]</scope>
    <source>
        <strain evidence="6 7">YAD2003</strain>
    </source>
</reference>
<dbReference type="PROSITE" id="PS50893">
    <property type="entry name" value="ABC_TRANSPORTER_2"/>
    <property type="match status" value="2"/>
</dbReference>
<dbReference type="PROSITE" id="PS00211">
    <property type="entry name" value="ABC_TRANSPORTER_1"/>
    <property type="match status" value="1"/>
</dbReference>
<feature type="domain" description="ABC transporter" evidence="5">
    <location>
        <begin position="282"/>
        <end position="499"/>
    </location>
</feature>
<dbReference type="InterPro" id="IPR032524">
    <property type="entry name" value="ABC_tran_C"/>
</dbReference>